<dbReference type="Proteomes" id="UP000054886">
    <property type="component" value="Unassembled WGS sequence"/>
</dbReference>
<evidence type="ECO:0000313" key="5">
    <source>
        <dbReference type="EMBL" id="KTA95484.1"/>
    </source>
</evidence>
<keyword evidence="3" id="KW-0472">Membrane</keyword>
<dbReference type="PRINTS" id="PR00219">
    <property type="entry name" value="SYNAPTOBREVN"/>
</dbReference>
<dbReference type="GO" id="GO:0031201">
    <property type="term" value="C:SNARE complex"/>
    <property type="evidence" value="ECO:0007669"/>
    <property type="project" value="EnsemblFungi"/>
</dbReference>
<reference evidence="5 7" key="1">
    <citation type="submission" date="2015-10" db="EMBL/GenBank/DDBJ databases">
        <title>Draft genomes sequences of Candida glabrata isolates 1A, 1B, 2A, 2B, 3A and 3B.</title>
        <authorList>
            <person name="Haavelsrud O.E."/>
            <person name="Gaustad P."/>
        </authorList>
    </citation>
    <scope>NUCLEOTIDE SEQUENCE [LARGE SCALE GENOMIC DNA]</scope>
    <source>
        <strain evidence="5">910700640</strain>
    </source>
</reference>
<evidence type="ECO:0000259" key="4">
    <source>
        <dbReference type="PROSITE" id="PS50892"/>
    </source>
</evidence>
<dbReference type="VEuPathDB" id="FungiDB:B1J91_C00429g"/>
<dbReference type="AlphaFoldDB" id="A0A0W0DWP9"/>
<dbReference type="InterPro" id="IPR038426">
    <property type="entry name" value="Nyv1_longin_sf"/>
</dbReference>
<keyword evidence="3" id="KW-1133">Transmembrane helix</keyword>
<evidence type="ECO:0000256" key="2">
    <source>
        <dbReference type="PROSITE-ProRule" id="PRU00290"/>
    </source>
</evidence>
<sequence length="234" mass="26978">MKRFNISYVEIIKNGVSVSSCYENDSSTYGATNEGACRPDIFHSLVVDMVVPKVIPVSGNKVTKMSTPLIDGFDCYYTTRDDDANTVLVCFTREDIPKILPIRVLSELKHNEAHEIDNDNKLSACVGNILDNFHNELIQYKNQNGIKGGNEAEDDMQEVIQIMNDNIDKFLERQERVSLLVDKTSHLNSNSRSFKRKAIKLKERMWWRRMKNYTLMIFAIILCVSAISMFFYLW</sequence>
<evidence type="ECO:0000313" key="6">
    <source>
        <dbReference type="EMBL" id="KTB14162.1"/>
    </source>
</evidence>
<dbReference type="GO" id="GO:0005484">
    <property type="term" value="F:SNAP receptor activity"/>
    <property type="evidence" value="ECO:0007669"/>
    <property type="project" value="EnsemblFungi"/>
</dbReference>
<dbReference type="VEuPathDB" id="FungiDB:GWK60_C00253"/>
<comment type="caution">
    <text evidence="5">The sequence shown here is derived from an EMBL/GenBank/DDBJ whole genome shotgun (WGS) entry which is preliminary data.</text>
</comment>
<feature type="transmembrane region" description="Helical" evidence="3">
    <location>
        <begin position="213"/>
        <end position="233"/>
    </location>
</feature>
<dbReference type="Gene3D" id="3.30.450.230">
    <property type="entry name" value="Vacuolar R-SNARE Nyv1, longin domain"/>
    <property type="match status" value="1"/>
</dbReference>
<dbReference type="InterPro" id="IPR001388">
    <property type="entry name" value="Synaptobrevin-like"/>
</dbReference>
<proteinExistence type="predicted"/>
<feature type="domain" description="V-SNARE coiled-coil homology" evidence="4">
    <location>
        <begin position="148"/>
        <end position="208"/>
    </location>
</feature>
<organism evidence="5 7">
    <name type="scientific">Candida glabrata</name>
    <name type="common">Yeast</name>
    <name type="synonym">Torulopsis glabrata</name>
    <dbReference type="NCBI Taxonomy" id="5478"/>
    <lineage>
        <taxon>Eukaryota</taxon>
        <taxon>Fungi</taxon>
        <taxon>Dikarya</taxon>
        <taxon>Ascomycota</taxon>
        <taxon>Saccharomycotina</taxon>
        <taxon>Saccharomycetes</taxon>
        <taxon>Saccharomycetales</taxon>
        <taxon>Saccharomycetaceae</taxon>
        <taxon>Nakaseomyces</taxon>
    </lineage>
</organism>
<dbReference type="VEuPathDB" id="FungiDB:CAGL0C00429g"/>
<dbReference type="EMBL" id="LLZZ01000184">
    <property type="protein sequence ID" value="KTA95484.1"/>
    <property type="molecule type" value="Genomic_DNA"/>
</dbReference>
<dbReference type="GO" id="GO:0042144">
    <property type="term" value="P:vacuole fusion, non-autophagic"/>
    <property type="evidence" value="ECO:0007669"/>
    <property type="project" value="EnsemblFungi"/>
</dbReference>
<dbReference type="VEuPathDB" id="FungiDB:GW608_C00253"/>
<dbReference type="GO" id="GO:0006906">
    <property type="term" value="P:vesicle fusion"/>
    <property type="evidence" value="ECO:0007669"/>
    <property type="project" value="EnsemblFungi"/>
</dbReference>
<dbReference type="InterPro" id="IPR019005">
    <property type="entry name" value="Vacuolar_R-SNAR_Nyv1_longi_dom"/>
</dbReference>
<dbReference type="OMA" id="DGYDCYY"/>
<dbReference type="PANTHER" id="PTHR21136:SF168">
    <property type="entry name" value="VESICLE-ASSOCIATED MEMBRANE PROTEIN 9"/>
    <property type="match status" value="1"/>
</dbReference>
<keyword evidence="3" id="KW-0812">Transmembrane</keyword>
<dbReference type="PROSITE" id="PS50892">
    <property type="entry name" value="V_SNARE"/>
    <property type="match status" value="1"/>
</dbReference>
<gene>
    <name evidence="5" type="ORF">AO440_000387</name>
    <name evidence="6" type="ORF">AO440_005654</name>
</gene>
<dbReference type="VEuPathDB" id="FungiDB:GVI51_C00253"/>
<dbReference type="GO" id="GO:0007036">
    <property type="term" value="P:vacuolar calcium ion homeostasis"/>
    <property type="evidence" value="ECO:0007669"/>
    <property type="project" value="EnsemblFungi"/>
</dbReference>
<dbReference type="Pfam" id="PF09426">
    <property type="entry name" value="Nyv1_longin"/>
    <property type="match status" value="1"/>
</dbReference>
<evidence type="ECO:0000313" key="7">
    <source>
        <dbReference type="Proteomes" id="UP000054886"/>
    </source>
</evidence>
<name>A0A0W0DWP9_CANGB</name>
<dbReference type="PANTHER" id="PTHR21136">
    <property type="entry name" value="SNARE PROTEINS"/>
    <property type="match status" value="1"/>
</dbReference>
<dbReference type="GO" id="GO:0015031">
    <property type="term" value="P:protein transport"/>
    <property type="evidence" value="ECO:0007669"/>
    <property type="project" value="UniProtKB-KW"/>
</dbReference>
<dbReference type="InterPro" id="IPR051097">
    <property type="entry name" value="Synaptobrevin-like_transport"/>
</dbReference>
<dbReference type="Pfam" id="PF00957">
    <property type="entry name" value="Synaptobrevin"/>
    <property type="match status" value="1"/>
</dbReference>
<protein>
    <submittedName>
        <fullName evidence="5">Vacuolar v-SNARE NYV1</fullName>
    </submittedName>
</protein>
<dbReference type="CDD" id="cd15843">
    <property type="entry name" value="R-SNARE"/>
    <property type="match status" value="1"/>
</dbReference>
<dbReference type="GO" id="GO:0000329">
    <property type="term" value="C:fungal-type vacuole membrane"/>
    <property type="evidence" value="ECO:0007669"/>
    <property type="project" value="EnsemblFungi"/>
</dbReference>
<dbReference type="InterPro" id="IPR042855">
    <property type="entry name" value="V_SNARE_CC"/>
</dbReference>
<dbReference type="OrthoDB" id="190375at2759"/>
<evidence type="ECO:0000256" key="1">
    <source>
        <dbReference type="ARBA" id="ARBA00022927"/>
    </source>
</evidence>
<accession>A0A0W0DWP9</accession>
<keyword evidence="2" id="KW-0175">Coiled coil</keyword>
<keyword evidence="1" id="KW-0813">Transport</keyword>
<dbReference type="EMBL" id="LLZZ01000002">
    <property type="protein sequence ID" value="KTB14162.1"/>
    <property type="molecule type" value="Genomic_DNA"/>
</dbReference>
<dbReference type="Gene3D" id="1.20.5.110">
    <property type="match status" value="1"/>
</dbReference>
<evidence type="ECO:0000256" key="3">
    <source>
        <dbReference type="SAM" id="Phobius"/>
    </source>
</evidence>
<dbReference type="SUPFAM" id="SSF58038">
    <property type="entry name" value="SNARE fusion complex"/>
    <property type="match status" value="1"/>
</dbReference>
<keyword evidence="1" id="KW-0653">Protein transport</keyword>